<name>A0A1Y1ZS41_9PLEO</name>
<dbReference type="GO" id="GO:0005634">
    <property type="term" value="C:nucleus"/>
    <property type="evidence" value="ECO:0007669"/>
    <property type="project" value="TreeGrafter"/>
</dbReference>
<feature type="domain" description="SNF2 N-terminal" evidence="4">
    <location>
        <begin position="365"/>
        <end position="492"/>
    </location>
</feature>
<dbReference type="PANTHER" id="PTHR45626">
    <property type="entry name" value="TRANSCRIPTION TERMINATION FACTOR 2-RELATED"/>
    <property type="match status" value="1"/>
</dbReference>
<protein>
    <submittedName>
        <fullName evidence="5">SNF2 family N-terminal domain-domain-containing protein</fullName>
    </submittedName>
</protein>
<keyword evidence="3" id="KW-0067">ATP-binding</keyword>
<comment type="caution">
    <text evidence="5">The sequence shown here is derived from an EMBL/GenBank/DDBJ whole genome shotgun (WGS) entry which is preliminary data.</text>
</comment>
<dbReference type="GO" id="GO:0008094">
    <property type="term" value="F:ATP-dependent activity, acting on DNA"/>
    <property type="evidence" value="ECO:0007669"/>
    <property type="project" value="TreeGrafter"/>
</dbReference>
<proteinExistence type="predicted"/>
<keyword evidence="2" id="KW-0378">Hydrolase</keyword>
<reference evidence="5 6" key="1">
    <citation type="submission" date="2016-07" db="EMBL/GenBank/DDBJ databases">
        <title>Pervasive Adenine N6-methylation of Active Genes in Fungi.</title>
        <authorList>
            <consortium name="DOE Joint Genome Institute"/>
            <person name="Mondo S.J."/>
            <person name="Dannebaum R.O."/>
            <person name="Kuo R.C."/>
            <person name="Labutti K."/>
            <person name="Haridas S."/>
            <person name="Kuo A."/>
            <person name="Salamov A."/>
            <person name="Ahrendt S.R."/>
            <person name="Lipzen A."/>
            <person name="Sullivan W."/>
            <person name="Andreopoulos W.B."/>
            <person name="Clum A."/>
            <person name="Lindquist E."/>
            <person name="Daum C."/>
            <person name="Ramamoorthy G.K."/>
            <person name="Gryganskyi A."/>
            <person name="Culley D."/>
            <person name="Magnuson J.K."/>
            <person name="James T.Y."/>
            <person name="O'Malley M.A."/>
            <person name="Stajich J.E."/>
            <person name="Spatafora J.W."/>
            <person name="Visel A."/>
            <person name="Grigoriev I.V."/>
        </authorList>
    </citation>
    <scope>NUCLEOTIDE SEQUENCE [LARGE SCALE GENOMIC DNA]</scope>
    <source>
        <strain evidence="5 6">CBS 115471</strain>
    </source>
</reference>
<dbReference type="GO" id="GO:0016787">
    <property type="term" value="F:hydrolase activity"/>
    <property type="evidence" value="ECO:0007669"/>
    <property type="project" value="UniProtKB-KW"/>
</dbReference>
<accession>A0A1Y1ZS41</accession>
<keyword evidence="6" id="KW-1185">Reference proteome</keyword>
<dbReference type="OrthoDB" id="448448at2759"/>
<dbReference type="EMBL" id="MCFA01000045">
    <property type="protein sequence ID" value="ORY13014.1"/>
    <property type="molecule type" value="Genomic_DNA"/>
</dbReference>
<dbReference type="InterPro" id="IPR038718">
    <property type="entry name" value="SNF2-like_sf"/>
</dbReference>
<dbReference type="InterPro" id="IPR000330">
    <property type="entry name" value="SNF2_N"/>
</dbReference>
<dbReference type="Pfam" id="PF00176">
    <property type="entry name" value="SNF2-rel_dom"/>
    <property type="match status" value="1"/>
</dbReference>
<dbReference type="GO" id="GO:0005524">
    <property type="term" value="F:ATP binding"/>
    <property type="evidence" value="ECO:0007669"/>
    <property type="project" value="UniProtKB-KW"/>
</dbReference>
<dbReference type="STRING" id="1231657.A0A1Y1ZS41"/>
<sequence>MASYPRPSANATPDGQAEYIELTDDFNTYYTKRRRTVSDDGAVSFVWSRVDIYSTSYELAYDGTADHTRLDQQNTSHDHLANPKPGFGDWSNTTVRIPQRFPTSTTAHFPHGSIPGILRDGVAGNWSIASCSEQHSFASRTPNFTLPICSTDEGVIQSKEPQPPVVDSEPPSQVCFGMINTLSAEIFPRCPIAKTARRHATLSSDSQLTLVDSFTQVLLDPTSAEVLRRLSEDDAIDMQIFVSNFEDQSNTLVLKQRGSGKLIVRVSVIIYGPPNMFDDIGNFFQDCELYLQDPIGCDRNVQYLNPHRLSSPEDQPQMTSDLFSFEKELSIYEQAKSDMILDMVTPRDFPMLETPSDLRTSLLPHQKQALFFMTERELGWNFGDADNDVWGKSMSAFGPIYFNNITGSQQPIEPPSFRGGVLADSMGLGKSCSMIALIANEFATIDATASRPSSEVMTTLLVVPLPLIQTWEDQFQKHLRSPASFAIKRYHGTKRLADST</sequence>
<evidence type="ECO:0000256" key="1">
    <source>
        <dbReference type="ARBA" id="ARBA00022741"/>
    </source>
</evidence>
<dbReference type="PANTHER" id="PTHR45626:SF22">
    <property type="entry name" value="DNA REPAIR PROTEIN RAD5"/>
    <property type="match status" value="1"/>
</dbReference>
<dbReference type="GO" id="GO:0006281">
    <property type="term" value="P:DNA repair"/>
    <property type="evidence" value="ECO:0007669"/>
    <property type="project" value="TreeGrafter"/>
</dbReference>
<dbReference type="Proteomes" id="UP000193144">
    <property type="component" value="Unassembled WGS sequence"/>
</dbReference>
<gene>
    <name evidence="5" type="ORF">BCR34DRAFT_277225</name>
</gene>
<keyword evidence="1" id="KW-0547">Nucleotide-binding</keyword>
<dbReference type="InterPro" id="IPR027417">
    <property type="entry name" value="P-loop_NTPase"/>
</dbReference>
<dbReference type="Gene3D" id="3.40.50.10810">
    <property type="entry name" value="Tandem AAA-ATPase domain"/>
    <property type="match status" value="1"/>
</dbReference>
<organism evidence="5 6">
    <name type="scientific">Clohesyomyces aquaticus</name>
    <dbReference type="NCBI Taxonomy" id="1231657"/>
    <lineage>
        <taxon>Eukaryota</taxon>
        <taxon>Fungi</taxon>
        <taxon>Dikarya</taxon>
        <taxon>Ascomycota</taxon>
        <taxon>Pezizomycotina</taxon>
        <taxon>Dothideomycetes</taxon>
        <taxon>Pleosporomycetidae</taxon>
        <taxon>Pleosporales</taxon>
        <taxon>Lindgomycetaceae</taxon>
        <taxon>Clohesyomyces</taxon>
    </lineage>
</organism>
<evidence type="ECO:0000259" key="4">
    <source>
        <dbReference type="Pfam" id="PF00176"/>
    </source>
</evidence>
<dbReference type="InterPro" id="IPR050628">
    <property type="entry name" value="SNF2_RAD54_helicase_TF"/>
</dbReference>
<evidence type="ECO:0000256" key="3">
    <source>
        <dbReference type="ARBA" id="ARBA00022840"/>
    </source>
</evidence>
<evidence type="ECO:0000313" key="6">
    <source>
        <dbReference type="Proteomes" id="UP000193144"/>
    </source>
</evidence>
<evidence type="ECO:0000313" key="5">
    <source>
        <dbReference type="EMBL" id="ORY13014.1"/>
    </source>
</evidence>
<dbReference type="AlphaFoldDB" id="A0A1Y1ZS41"/>
<evidence type="ECO:0000256" key="2">
    <source>
        <dbReference type="ARBA" id="ARBA00022801"/>
    </source>
</evidence>
<dbReference type="SUPFAM" id="SSF52540">
    <property type="entry name" value="P-loop containing nucleoside triphosphate hydrolases"/>
    <property type="match status" value="1"/>
</dbReference>